<evidence type="ECO:0000256" key="3">
    <source>
        <dbReference type="ARBA" id="ARBA00038502"/>
    </source>
</evidence>
<gene>
    <name evidence="5" type="ORF">D1781_10555</name>
</gene>
<comment type="similarity">
    <text evidence="3">Belongs to the acetyltransferase family. RimJ subfamily.</text>
</comment>
<dbReference type="OrthoDB" id="3466127at2"/>
<evidence type="ECO:0000313" key="6">
    <source>
        <dbReference type="Proteomes" id="UP000265742"/>
    </source>
</evidence>
<dbReference type="AlphaFoldDB" id="A0A3A1TWM3"/>
<evidence type="ECO:0000259" key="4">
    <source>
        <dbReference type="PROSITE" id="PS51186"/>
    </source>
</evidence>
<protein>
    <submittedName>
        <fullName evidence="5">N-acetyltransferase</fullName>
    </submittedName>
</protein>
<name>A0A3A1TWM3_9MICO</name>
<dbReference type="Gene3D" id="3.40.630.30">
    <property type="match status" value="1"/>
</dbReference>
<evidence type="ECO:0000256" key="2">
    <source>
        <dbReference type="ARBA" id="ARBA00023315"/>
    </source>
</evidence>
<dbReference type="EMBL" id="QXTG01000002">
    <property type="protein sequence ID" value="RIX27951.1"/>
    <property type="molecule type" value="Genomic_DNA"/>
</dbReference>
<evidence type="ECO:0000256" key="1">
    <source>
        <dbReference type="ARBA" id="ARBA00022679"/>
    </source>
</evidence>
<proteinExistence type="inferred from homology"/>
<evidence type="ECO:0000313" key="5">
    <source>
        <dbReference type="EMBL" id="RIX27951.1"/>
    </source>
</evidence>
<sequence length="134" mass="14663">MLILAVEHEGRLIGSQDVRARDLPVLRTVTSGSWLTRGAQGKGLGTEMRAGILQLAFDHLGAEWAESGAISWNAASLRVSEKLGYRPNGRARVQTRPGEARDEVRVRLHRDDFVRPGWTATVVLPDAARAQLLG</sequence>
<dbReference type="PANTHER" id="PTHR43792">
    <property type="entry name" value="GNAT FAMILY, PUTATIVE (AFU_ORTHOLOGUE AFUA_3G00765)-RELATED-RELATED"/>
    <property type="match status" value="1"/>
</dbReference>
<accession>A0A3A1TWM3</accession>
<dbReference type="Proteomes" id="UP000265742">
    <property type="component" value="Unassembled WGS sequence"/>
</dbReference>
<keyword evidence="2" id="KW-0012">Acyltransferase</keyword>
<dbReference type="PANTHER" id="PTHR43792:SF8">
    <property type="entry name" value="[RIBOSOMAL PROTEIN US5]-ALANINE N-ACETYLTRANSFERASE"/>
    <property type="match status" value="1"/>
</dbReference>
<organism evidence="5 6">
    <name type="scientific">Amnibacterium setariae</name>
    <dbReference type="NCBI Taxonomy" id="2306585"/>
    <lineage>
        <taxon>Bacteria</taxon>
        <taxon>Bacillati</taxon>
        <taxon>Actinomycetota</taxon>
        <taxon>Actinomycetes</taxon>
        <taxon>Micrococcales</taxon>
        <taxon>Microbacteriaceae</taxon>
        <taxon>Amnibacterium</taxon>
    </lineage>
</organism>
<dbReference type="InterPro" id="IPR016181">
    <property type="entry name" value="Acyl_CoA_acyltransferase"/>
</dbReference>
<dbReference type="PROSITE" id="PS51186">
    <property type="entry name" value="GNAT"/>
    <property type="match status" value="1"/>
</dbReference>
<dbReference type="SUPFAM" id="SSF55729">
    <property type="entry name" value="Acyl-CoA N-acyltransferases (Nat)"/>
    <property type="match status" value="1"/>
</dbReference>
<dbReference type="InterPro" id="IPR000182">
    <property type="entry name" value="GNAT_dom"/>
</dbReference>
<comment type="caution">
    <text evidence="5">The sequence shown here is derived from an EMBL/GenBank/DDBJ whole genome shotgun (WGS) entry which is preliminary data.</text>
</comment>
<feature type="domain" description="N-acetyltransferase" evidence="4">
    <location>
        <begin position="1"/>
        <end position="111"/>
    </location>
</feature>
<reference evidence="6" key="1">
    <citation type="submission" date="2018-09" db="EMBL/GenBank/DDBJ databases">
        <authorList>
            <person name="Kim I."/>
        </authorList>
    </citation>
    <scope>NUCLEOTIDE SEQUENCE [LARGE SCALE GENOMIC DNA]</scope>
    <source>
        <strain evidence="6">DD4a</strain>
    </source>
</reference>
<keyword evidence="1 5" id="KW-0808">Transferase</keyword>
<dbReference type="InterPro" id="IPR051531">
    <property type="entry name" value="N-acetyltransferase"/>
</dbReference>
<dbReference type="Pfam" id="PF13302">
    <property type="entry name" value="Acetyltransf_3"/>
    <property type="match status" value="1"/>
</dbReference>
<keyword evidence="6" id="KW-1185">Reference proteome</keyword>
<dbReference type="GO" id="GO:0016747">
    <property type="term" value="F:acyltransferase activity, transferring groups other than amino-acyl groups"/>
    <property type="evidence" value="ECO:0007669"/>
    <property type="project" value="InterPro"/>
</dbReference>